<proteinExistence type="predicted"/>
<name>A0ABT1BF44_9ENTR</name>
<dbReference type="RefSeq" id="WP_187259306.1">
    <property type="nucleotide sequence ID" value="NZ_CP101040.1"/>
</dbReference>
<sequence length="345" mass="37370">MSKNKLSFIIFIATGIIPFYIEAVCGVVVTAGLPANTRQEVTDSRWTIPPDIDLSVPGLVYVLNAGAVGPVFSSVNNNQLPYYLTGWKNILSHDGPFTMSVKQTAWDEINNYSHESARLEPIVKMTEYGYESVGLGNNVPEIKVPIDSRFSGKKIGYGYIVDTTMTAGRYFGIEDGMCHPSVPVGTSYTFQVYLSDRNLGGHPPPQIRDADGNILWTAPWGTYSAGIAVGTVNYTEIADVSVEISPASLAFGQVLFDEVKSLPVTITTKSNVLNTKINLEYEFTDDVGEANLKINATGIDGLSDTITSPGVKNSPVTLMRNISITNKNTTAGPYSGYLRVTSMIP</sequence>
<organism evidence="1 2">
    <name type="scientific">Citrobacter meridianamericanus</name>
    <dbReference type="NCBI Taxonomy" id="2894201"/>
    <lineage>
        <taxon>Bacteria</taxon>
        <taxon>Pseudomonadati</taxon>
        <taxon>Pseudomonadota</taxon>
        <taxon>Gammaproteobacteria</taxon>
        <taxon>Enterobacterales</taxon>
        <taxon>Enterobacteriaceae</taxon>
        <taxon>Citrobacter</taxon>
    </lineage>
</organism>
<comment type="caution">
    <text evidence="1">The sequence shown here is derived from an EMBL/GenBank/DDBJ whole genome shotgun (WGS) entry which is preliminary data.</text>
</comment>
<gene>
    <name evidence="1" type="ORF">LOD26_24805</name>
</gene>
<evidence type="ECO:0000313" key="2">
    <source>
        <dbReference type="Proteomes" id="UP001139290"/>
    </source>
</evidence>
<dbReference type="Proteomes" id="UP001139290">
    <property type="component" value="Unassembled WGS sequence"/>
</dbReference>
<protein>
    <submittedName>
        <fullName evidence="1">Uncharacterized protein</fullName>
    </submittedName>
</protein>
<dbReference type="EMBL" id="JAJJVQ010000016">
    <property type="protein sequence ID" value="MCO5784486.1"/>
    <property type="molecule type" value="Genomic_DNA"/>
</dbReference>
<reference evidence="1" key="1">
    <citation type="submission" date="2021-11" db="EMBL/GenBank/DDBJ databases">
        <title>Citrobacter meridianamericanus sp. nov. isolated from soil.</title>
        <authorList>
            <person name="Furlan J.P.R."/>
            <person name="Stehling E.G."/>
        </authorList>
    </citation>
    <scope>NUCLEOTIDE SEQUENCE</scope>
    <source>
        <strain evidence="1">BR102</strain>
    </source>
</reference>
<evidence type="ECO:0000313" key="1">
    <source>
        <dbReference type="EMBL" id="MCO5784486.1"/>
    </source>
</evidence>
<accession>A0ABT1BF44</accession>
<keyword evidence="2" id="KW-1185">Reference proteome</keyword>